<reference evidence="2 3" key="1">
    <citation type="journal article" date="2018" name="Sci. Rep.">
        <title>Comparative genomics provides insights into the lifestyle and reveals functional heterogeneity of dark septate endophytic fungi.</title>
        <authorList>
            <person name="Knapp D.G."/>
            <person name="Nemeth J.B."/>
            <person name="Barry K."/>
            <person name="Hainaut M."/>
            <person name="Henrissat B."/>
            <person name="Johnson J."/>
            <person name="Kuo A."/>
            <person name="Lim J.H.P."/>
            <person name="Lipzen A."/>
            <person name="Nolan M."/>
            <person name="Ohm R.A."/>
            <person name="Tamas L."/>
            <person name="Grigoriev I.V."/>
            <person name="Spatafora J.W."/>
            <person name="Nagy L.G."/>
            <person name="Kovacs G.M."/>
        </authorList>
    </citation>
    <scope>NUCLEOTIDE SEQUENCE [LARGE SCALE GENOMIC DNA]</scope>
    <source>
        <strain evidence="2 3">DSE2036</strain>
    </source>
</reference>
<feature type="compositionally biased region" description="Low complexity" evidence="1">
    <location>
        <begin position="168"/>
        <end position="201"/>
    </location>
</feature>
<dbReference type="AlphaFoldDB" id="A0A2V1DPQ4"/>
<evidence type="ECO:0000313" key="3">
    <source>
        <dbReference type="Proteomes" id="UP000244855"/>
    </source>
</evidence>
<feature type="region of interest" description="Disordered" evidence="1">
    <location>
        <begin position="124"/>
        <end position="226"/>
    </location>
</feature>
<evidence type="ECO:0000256" key="1">
    <source>
        <dbReference type="SAM" id="MobiDB-lite"/>
    </source>
</evidence>
<feature type="region of interest" description="Disordered" evidence="1">
    <location>
        <begin position="1"/>
        <end position="103"/>
    </location>
</feature>
<dbReference type="EMBL" id="KZ805378">
    <property type="protein sequence ID" value="PVI00147.1"/>
    <property type="molecule type" value="Genomic_DNA"/>
</dbReference>
<name>A0A2V1DPQ4_9PLEO</name>
<protein>
    <submittedName>
        <fullName evidence="2">Uncharacterized protein</fullName>
    </submittedName>
</protein>
<proteinExistence type="predicted"/>
<sequence length="226" mass="24038">MVCEKNINSQRASPPSSISTSSNHATDSNTQDSHGVSDPENHYRRSNTSPNQLHPTSTQPTTQSLYQTTNTSNNTGASVVQTSTETHRQTNLSTTPPPPSSETLTTILESPNRSSTLRQACSLVVRNPPTHRSRSTHSTTSNYRRPSPYAIPPGSRRSQSFPRSVPETTATTTTVPDEMSSSSSSPGNTSTAGSSSGSNPTYQLPYAPFPYPMPPQGGNQGSGSGK</sequence>
<gene>
    <name evidence="2" type="ORF">DM02DRAFT_655698</name>
</gene>
<feature type="compositionally biased region" description="Polar residues" evidence="1">
    <location>
        <begin position="46"/>
        <end position="84"/>
    </location>
</feature>
<accession>A0A2V1DPQ4</accession>
<keyword evidence="3" id="KW-1185">Reference proteome</keyword>
<feature type="compositionally biased region" description="Low complexity" evidence="1">
    <location>
        <begin position="8"/>
        <end position="28"/>
    </location>
</feature>
<organism evidence="2 3">
    <name type="scientific">Periconia macrospinosa</name>
    <dbReference type="NCBI Taxonomy" id="97972"/>
    <lineage>
        <taxon>Eukaryota</taxon>
        <taxon>Fungi</taxon>
        <taxon>Dikarya</taxon>
        <taxon>Ascomycota</taxon>
        <taxon>Pezizomycotina</taxon>
        <taxon>Dothideomycetes</taxon>
        <taxon>Pleosporomycetidae</taxon>
        <taxon>Pleosporales</taxon>
        <taxon>Massarineae</taxon>
        <taxon>Periconiaceae</taxon>
        <taxon>Periconia</taxon>
    </lineage>
</organism>
<dbReference type="Proteomes" id="UP000244855">
    <property type="component" value="Unassembled WGS sequence"/>
</dbReference>
<evidence type="ECO:0000313" key="2">
    <source>
        <dbReference type="EMBL" id="PVI00147.1"/>
    </source>
</evidence>